<name>A0A9P4K0C6_9PLEO</name>
<protein>
    <recommendedName>
        <fullName evidence="3">Heterokaryon incompatibility domain-containing protein</fullName>
    </recommendedName>
</protein>
<proteinExistence type="predicted"/>
<dbReference type="AlphaFoldDB" id="A0A9P4K0C6"/>
<evidence type="ECO:0008006" key="3">
    <source>
        <dbReference type="Google" id="ProtNLM"/>
    </source>
</evidence>
<dbReference type="Proteomes" id="UP000800093">
    <property type="component" value="Unassembled WGS sequence"/>
</dbReference>
<keyword evidence="2" id="KW-1185">Reference proteome</keyword>
<dbReference type="OrthoDB" id="3711542at2759"/>
<evidence type="ECO:0000313" key="2">
    <source>
        <dbReference type="Proteomes" id="UP000800093"/>
    </source>
</evidence>
<dbReference type="EMBL" id="ML986678">
    <property type="protein sequence ID" value="KAF2260544.1"/>
    <property type="molecule type" value="Genomic_DNA"/>
</dbReference>
<accession>A0A9P4K0C6</accession>
<organism evidence="1 2">
    <name type="scientific">Lojkania enalia</name>
    <dbReference type="NCBI Taxonomy" id="147567"/>
    <lineage>
        <taxon>Eukaryota</taxon>
        <taxon>Fungi</taxon>
        <taxon>Dikarya</taxon>
        <taxon>Ascomycota</taxon>
        <taxon>Pezizomycotina</taxon>
        <taxon>Dothideomycetes</taxon>
        <taxon>Pleosporomycetidae</taxon>
        <taxon>Pleosporales</taxon>
        <taxon>Pleosporales incertae sedis</taxon>
        <taxon>Lojkania</taxon>
    </lineage>
</organism>
<gene>
    <name evidence="1" type="ORF">CC78DRAFT_547389</name>
</gene>
<sequence length="477" mass="54749">MLGNEQRRIDTIYLPSGRVSAEEREQRIERFPEEFRVTACRSCSHQYVVEADDRGVEIICGVPKGRRAVNRPGRREGQGSPDRGYERYILRRRPFHRAFPAGDRGAFDLLKEIGYKAYVLSNVPLNSRSYPLLDTLVWDQHHLIRKFFGQINKLWERFHEWSYWRRAWTFQEWALAKDLQLVLEVDPDGTIGTPYARFKSVVSFQAWRLCEHKLVCGQEAMEGFEGIPRGGIPALWTKIDRELKPEYRGNMLAHTRCEGYMLAKRTPEAAFRARIITMLNAISISKREAKFQADLVHCWASMCKIQYDYNHTDTFAEALQKVVRALRKAGFSIYNFLVNTSAACGEINCRFLNYAAEAEGLSHWMTALVVPGAPILTGRVETTTHIRLALTQDRTPTSLHGEAIGLRPTLEWDIVQATEAGDIDALLYTLQLSYNTPPAERAHEILKEIYNHELLAIQNIVKGVPLEQRKLWTLAAI</sequence>
<evidence type="ECO:0000313" key="1">
    <source>
        <dbReference type="EMBL" id="KAF2260544.1"/>
    </source>
</evidence>
<comment type="caution">
    <text evidence="1">The sequence shown here is derived from an EMBL/GenBank/DDBJ whole genome shotgun (WGS) entry which is preliminary data.</text>
</comment>
<reference evidence="2" key="1">
    <citation type="journal article" date="2020" name="Stud. Mycol.">
        <title>101 Dothideomycetes genomes: A test case for predicting lifestyles and emergence of pathogens.</title>
        <authorList>
            <person name="Haridas S."/>
            <person name="Albert R."/>
            <person name="Binder M."/>
            <person name="Bloem J."/>
            <person name="LaButti K."/>
            <person name="Salamov A."/>
            <person name="Andreopoulos B."/>
            <person name="Baker S."/>
            <person name="Barry K."/>
            <person name="Bills G."/>
            <person name="Bluhm B."/>
            <person name="Cannon C."/>
            <person name="Castanera R."/>
            <person name="Culley D."/>
            <person name="Daum C."/>
            <person name="Ezra D."/>
            <person name="Gonzalez J."/>
            <person name="Henrissat B."/>
            <person name="Kuo A."/>
            <person name="Liang C."/>
            <person name="Lipzen A."/>
            <person name="Lutzoni F."/>
            <person name="Magnuson J."/>
            <person name="Mondo S."/>
            <person name="Nolan M."/>
            <person name="Ohm R."/>
            <person name="Pangilinan J."/>
            <person name="Park H.-J."/>
            <person name="Ramirez L."/>
            <person name="Alfaro M."/>
            <person name="Sun H."/>
            <person name="Tritt A."/>
            <person name="Yoshinaga Y."/>
            <person name="Zwiers L.-H."/>
            <person name="Turgeon B."/>
            <person name="Goodwin S."/>
            <person name="Spatafora J."/>
            <person name="Crous P."/>
            <person name="Grigoriev I."/>
        </authorList>
    </citation>
    <scope>NUCLEOTIDE SEQUENCE [LARGE SCALE GENOMIC DNA]</scope>
    <source>
        <strain evidence="2">CBS 304.66</strain>
    </source>
</reference>